<reference evidence="2" key="1">
    <citation type="submission" date="2022-11" db="EMBL/GenBank/DDBJ databases">
        <authorList>
            <person name="Petersen C."/>
        </authorList>
    </citation>
    <scope>NUCLEOTIDE SEQUENCE</scope>
    <source>
        <strain evidence="2">IBT 26290</strain>
    </source>
</reference>
<reference evidence="2" key="2">
    <citation type="journal article" date="2023" name="IMA Fungus">
        <title>Comparative genomic study of the Penicillium genus elucidates a diverse pangenome and 15 lateral gene transfer events.</title>
        <authorList>
            <person name="Petersen C."/>
            <person name="Sorensen T."/>
            <person name="Nielsen M.R."/>
            <person name="Sondergaard T.E."/>
            <person name="Sorensen J.L."/>
            <person name="Fitzpatrick D.A."/>
            <person name="Frisvad J.C."/>
            <person name="Nielsen K.L."/>
        </authorList>
    </citation>
    <scope>NUCLEOTIDE SEQUENCE</scope>
    <source>
        <strain evidence="2">IBT 26290</strain>
    </source>
</reference>
<organism evidence="2 3">
    <name type="scientific">Penicillium canariense</name>
    <dbReference type="NCBI Taxonomy" id="189055"/>
    <lineage>
        <taxon>Eukaryota</taxon>
        <taxon>Fungi</taxon>
        <taxon>Dikarya</taxon>
        <taxon>Ascomycota</taxon>
        <taxon>Pezizomycotina</taxon>
        <taxon>Eurotiomycetes</taxon>
        <taxon>Eurotiomycetidae</taxon>
        <taxon>Eurotiales</taxon>
        <taxon>Aspergillaceae</taxon>
        <taxon>Penicillium</taxon>
    </lineage>
</organism>
<evidence type="ECO:0000256" key="1">
    <source>
        <dbReference type="SAM" id="MobiDB-lite"/>
    </source>
</evidence>
<gene>
    <name evidence="2" type="ORF">N7482_009559</name>
</gene>
<dbReference type="Proteomes" id="UP001149163">
    <property type="component" value="Unassembled WGS sequence"/>
</dbReference>
<dbReference type="OrthoDB" id="4364054at2759"/>
<dbReference type="AlphaFoldDB" id="A0A9W9LF09"/>
<evidence type="ECO:0000313" key="3">
    <source>
        <dbReference type="Proteomes" id="UP001149163"/>
    </source>
</evidence>
<sequence>MAWLFRTRVPRLRGERTPEEASLERGDDFNALQRYRLNVWERYGDEAPDSTVSVAFLRTEESLRKICQKEIALKEPKIPSQIRTLRELKRNAWFLEREWSYLRSEITESPSVLERAFKQWRSDPRWYMHSVLVEDCVNRGGCCSRSCGCCVSRERQTSSVGELGIGHCTVECGCCCEARGFDLTAEEKRNLEMRFGFLDMAGDGLLEDYVYQDRIYFASVWGLLRNATCHEYEQSYHKEASVPIFQSEPVKCEGASIVGDSETLPEDDPGEGSDSTIIVI</sequence>
<name>A0A9W9LF09_9EURO</name>
<keyword evidence="3" id="KW-1185">Reference proteome</keyword>
<evidence type="ECO:0000313" key="2">
    <source>
        <dbReference type="EMBL" id="KAJ5153081.1"/>
    </source>
</evidence>
<dbReference type="RefSeq" id="XP_056539389.1">
    <property type="nucleotide sequence ID" value="XM_056691683.1"/>
</dbReference>
<comment type="caution">
    <text evidence="2">The sequence shown here is derived from an EMBL/GenBank/DDBJ whole genome shotgun (WGS) entry which is preliminary data.</text>
</comment>
<proteinExistence type="predicted"/>
<dbReference type="GeneID" id="81430859"/>
<dbReference type="EMBL" id="JAPQKN010000007">
    <property type="protein sequence ID" value="KAJ5153081.1"/>
    <property type="molecule type" value="Genomic_DNA"/>
</dbReference>
<protein>
    <submittedName>
        <fullName evidence="2">Uncharacterized protein</fullName>
    </submittedName>
</protein>
<feature type="region of interest" description="Disordered" evidence="1">
    <location>
        <begin position="258"/>
        <end position="280"/>
    </location>
</feature>
<accession>A0A9W9LF09</accession>